<evidence type="ECO:0000256" key="1">
    <source>
        <dbReference type="SAM" id="MobiDB-lite"/>
    </source>
</evidence>
<feature type="region of interest" description="Disordered" evidence="1">
    <location>
        <begin position="34"/>
        <end position="95"/>
    </location>
</feature>
<dbReference type="EMBL" id="CM035413">
    <property type="protein sequence ID" value="KAH7431130.1"/>
    <property type="molecule type" value="Genomic_DNA"/>
</dbReference>
<sequence length="239" mass="26034">MFFWQSPWRPVSSFVHAWAEHVKWSSFTLPSSLSGKGHPLAPPPPLKQGPPPCHPPPLPQFKCAPSPPPLKASAHPSPPPLPQRSPPPPPQGASLPPPSFPSAIYWLPLHPLPRAMQHLCHAIATLPPHCHCVITLLLSFYHAIVVLLSHCHHATTMSPSGHCQPHTHTPPTHPRVTTIRLSVPIVDEYDDPMGGHTFGADHDHNPATEPPTGPSTQLKMASRPHKPIPHQPTPIGGYR</sequence>
<gene>
    <name evidence="2" type="ORF">KP509_08G031200</name>
</gene>
<feature type="region of interest" description="Disordered" evidence="1">
    <location>
        <begin position="193"/>
        <end position="239"/>
    </location>
</feature>
<protein>
    <submittedName>
        <fullName evidence="2">Uncharacterized protein</fullName>
    </submittedName>
</protein>
<dbReference type="Proteomes" id="UP000825935">
    <property type="component" value="Chromosome 8"/>
</dbReference>
<dbReference type="AlphaFoldDB" id="A0A8T2U9D9"/>
<organism evidence="2 3">
    <name type="scientific">Ceratopteris richardii</name>
    <name type="common">Triangle waterfern</name>
    <dbReference type="NCBI Taxonomy" id="49495"/>
    <lineage>
        <taxon>Eukaryota</taxon>
        <taxon>Viridiplantae</taxon>
        <taxon>Streptophyta</taxon>
        <taxon>Embryophyta</taxon>
        <taxon>Tracheophyta</taxon>
        <taxon>Polypodiopsida</taxon>
        <taxon>Polypodiidae</taxon>
        <taxon>Polypodiales</taxon>
        <taxon>Pteridineae</taxon>
        <taxon>Pteridaceae</taxon>
        <taxon>Parkerioideae</taxon>
        <taxon>Ceratopteris</taxon>
    </lineage>
</organism>
<name>A0A8T2U9D9_CERRI</name>
<reference evidence="2" key="1">
    <citation type="submission" date="2021-08" db="EMBL/GenBank/DDBJ databases">
        <title>WGS assembly of Ceratopteris richardii.</title>
        <authorList>
            <person name="Marchant D.B."/>
            <person name="Chen G."/>
            <person name="Jenkins J."/>
            <person name="Shu S."/>
            <person name="Leebens-Mack J."/>
            <person name="Grimwood J."/>
            <person name="Schmutz J."/>
            <person name="Soltis P."/>
            <person name="Soltis D."/>
            <person name="Chen Z.-H."/>
        </authorList>
    </citation>
    <scope>NUCLEOTIDE SEQUENCE</scope>
    <source>
        <strain evidence="2">Whitten #5841</strain>
        <tissue evidence="2">Leaf</tissue>
    </source>
</reference>
<feature type="compositionally biased region" description="Pro residues" evidence="1">
    <location>
        <begin position="40"/>
        <end position="95"/>
    </location>
</feature>
<comment type="caution">
    <text evidence="2">The sequence shown here is derived from an EMBL/GenBank/DDBJ whole genome shotgun (WGS) entry which is preliminary data.</text>
</comment>
<accession>A0A8T2U9D9</accession>
<evidence type="ECO:0000313" key="2">
    <source>
        <dbReference type="EMBL" id="KAH7431130.1"/>
    </source>
</evidence>
<evidence type="ECO:0000313" key="3">
    <source>
        <dbReference type="Proteomes" id="UP000825935"/>
    </source>
</evidence>
<keyword evidence="3" id="KW-1185">Reference proteome</keyword>
<proteinExistence type="predicted"/>